<protein>
    <submittedName>
        <fullName evidence="10">ABC transporter related protein</fullName>
    </submittedName>
</protein>
<sequence length="482" mass="54224">MLELNDISFRYGLAEEEKEKDLQDIDLKIYDGQFIVFAGESGCGKTTLSRIMNGLCPSFYEGDLSGSYFIDGENAENKTIDQIGLNIGSVFQDPRSQFFATNSTDEIVLAMENRAYDRDVMRTRLKEVSQRMDMGSLLDKCMFMMSSGEKQKIAIASVCTVKPKVIMLDEPSANLDPEAMENLAGMLEELKQEGYTILVLEHRLYYLRKLMDRLIVLSGGRIIRDIDSTAIAKLTGKQMESLGLRVLEETRLQYSPLAAEDDSPFVEMKHISYKVKRKEILSDINIRVQKGEILALTGQNGAGKSTTCRILSGLVKESGGEVYINGQKCSKGKRIRHNFFVQQDSDYQLYASTVYEEITLGIRSRNIDRDEVIGLLERLHLRQYVNRHPGSLSGGQKQRVLIAASILKKKELLILDEPTSGLDGKHMRELAVLLRDIAGKGTTILLITHDMEFISLVADSTVELANGKTSEKRKILRRIPQE</sequence>
<dbReference type="AlphaFoldDB" id="E6UAS1"/>
<reference evidence="10 11" key="1">
    <citation type="journal article" date="2011" name="J. Bacteriol.">
        <title>Complete genome of the cellulolytic ruminal bacterium Ruminococcus albus 7.</title>
        <authorList>
            <person name="Suen G."/>
            <person name="Stevenson D.M."/>
            <person name="Bruce D.C."/>
            <person name="Chertkov O."/>
            <person name="Copeland A."/>
            <person name="Cheng J.F."/>
            <person name="Detter C."/>
            <person name="Detter J.C."/>
            <person name="Goodwin L.A."/>
            <person name="Han C.S."/>
            <person name="Hauser L.J."/>
            <person name="Ivanova N.N."/>
            <person name="Kyrpides N.C."/>
            <person name="Land M.L."/>
            <person name="Lapidus A."/>
            <person name="Lucas S."/>
            <person name="Ovchinnikova G."/>
            <person name="Pitluck S."/>
            <person name="Tapia R."/>
            <person name="Woyke T."/>
            <person name="Boyum J."/>
            <person name="Mead D."/>
            <person name="Weimer P.J."/>
        </authorList>
    </citation>
    <scope>NUCLEOTIDE SEQUENCE [LARGE SCALE GENOMIC DNA]</scope>
    <source>
        <strain evidence="11">ATCC 27210 / DSM 20455 / JCM 14654 / NCDO 2250 / 7</strain>
    </source>
</reference>
<dbReference type="PROSITE" id="PS00211">
    <property type="entry name" value="ABC_TRANSPORTER_1"/>
    <property type="match status" value="1"/>
</dbReference>
<dbReference type="PROSITE" id="PS50893">
    <property type="entry name" value="ABC_TRANSPORTER_2"/>
    <property type="match status" value="2"/>
</dbReference>
<evidence type="ECO:0000256" key="8">
    <source>
        <dbReference type="ARBA" id="ARBA00023136"/>
    </source>
</evidence>
<dbReference type="OrthoDB" id="501320at2"/>
<dbReference type="InterPro" id="IPR015856">
    <property type="entry name" value="ABC_transpr_CbiO/EcfA_su"/>
</dbReference>
<dbReference type="GO" id="GO:0043190">
    <property type="term" value="C:ATP-binding cassette (ABC) transporter complex"/>
    <property type="evidence" value="ECO:0007669"/>
    <property type="project" value="TreeGrafter"/>
</dbReference>
<dbReference type="eggNOG" id="COG1129">
    <property type="taxonomic scope" value="Bacteria"/>
</dbReference>
<name>E6UAS1_RUMA7</name>
<evidence type="ECO:0000256" key="2">
    <source>
        <dbReference type="ARBA" id="ARBA00005417"/>
    </source>
</evidence>
<dbReference type="GO" id="GO:0016887">
    <property type="term" value="F:ATP hydrolysis activity"/>
    <property type="evidence" value="ECO:0007669"/>
    <property type="project" value="InterPro"/>
</dbReference>
<proteinExistence type="inferred from homology"/>
<keyword evidence="5" id="KW-0547">Nucleotide-binding</keyword>
<evidence type="ECO:0000256" key="7">
    <source>
        <dbReference type="ARBA" id="ARBA00022967"/>
    </source>
</evidence>
<dbReference type="SMART" id="SM00382">
    <property type="entry name" value="AAA"/>
    <property type="match status" value="2"/>
</dbReference>
<dbReference type="SUPFAM" id="SSF52540">
    <property type="entry name" value="P-loop containing nucleoside triphosphate hydrolases"/>
    <property type="match status" value="2"/>
</dbReference>
<dbReference type="PANTHER" id="PTHR43553:SF24">
    <property type="entry name" value="ENERGY-COUPLING FACTOR TRANSPORTER ATP-BINDING PROTEIN ECFA1"/>
    <property type="match status" value="1"/>
</dbReference>
<comment type="similarity">
    <text evidence="2">Belongs to the ABC transporter superfamily.</text>
</comment>
<evidence type="ECO:0000256" key="6">
    <source>
        <dbReference type="ARBA" id="ARBA00022840"/>
    </source>
</evidence>
<dbReference type="InterPro" id="IPR003593">
    <property type="entry name" value="AAA+_ATPase"/>
</dbReference>
<dbReference type="CDD" id="cd03225">
    <property type="entry name" value="ABC_cobalt_CbiO_domain1"/>
    <property type="match status" value="1"/>
</dbReference>
<dbReference type="HOGENOM" id="CLU_000604_86_7_9"/>
<keyword evidence="3" id="KW-0813">Transport</keyword>
<keyword evidence="8" id="KW-0472">Membrane</keyword>
<dbReference type="EMBL" id="CP002403">
    <property type="protein sequence ID" value="ADU21400.1"/>
    <property type="molecule type" value="Genomic_DNA"/>
</dbReference>
<evidence type="ECO:0000313" key="11">
    <source>
        <dbReference type="Proteomes" id="UP000006919"/>
    </source>
</evidence>
<evidence type="ECO:0000256" key="1">
    <source>
        <dbReference type="ARBA" id="ARBA00004202"/>
    </source>
</evidence>
<dbReference type="STRING" id="697329.Rumal_0873"/>
<feature type="domain" description="ABC transporter" evidence="9">
    <location>
        <begin position="266"/>
        <end position="479"/>
    </location>
</feature>
<evidence type="ECO:0000256" key="5">
    <source>
        <dbReference type="ARBA" id="ARBA00022741"/>
    </source>
</evidence>
<dbReference type="PANTHER" id="PTHR43553">
    <property type="entry name" value="HEAVY METAL TRANSPORTER"/>
    <property type="match status" value="1"/>
</dbReference>
<dbReference type="Proteomes" id="UP000006919">
    <property type="component" value="Chromosome"/>
</dbReference>
<keyword evidence="6" id="KW-0067">ATP-binding</keyword>
<comment type="subcellular location">
    <subcellularLocation>
        <location evidence="1">Cell membrane</location>
        <topology evidence="1">Peripheral membrane protein</topology>
    </subcellularLocation>
</comment>
<feature type="domain" description="ABC transporter" evidence="9">
    <location>
        <begin position="2"/>
        <end position="244"/>
    </location>
</feature>
<organism evidence="10 11">
    <name type="scientific">Ruminococcus albus (strain ATCC 27210 / DSM 20455 / JCM 14654 / NCDO 2250 / 7)</name>
    <dbReference type="NCBI Taxonomy" id="697329"/>
    <lineage>
        <taxon>Bacteria</taxon>
        <taxon>Bacillati</taxon>
        <taxon>Bacillota</taxon>
        <taxon>Clostridia</taxon>
        <taxon>Eubacteriales</taxon>
        <taxon>Oscillospiraceae</taxon>
        <taxon>Ruminococcus</taxon>
    </lineage>
</organism>
<dbReference type="GO" id="GO:0042626">
    <property type="term" value="F:ATPase-coupled transmembrane transporter activity"/>
    <property type="evidence" value="ECO:0007669"/>
    <property type="project" value="TreeGrafter"/>
</dbReference>
<evidence type="ECO:0000256" key="4">
    <source>
        <dbReference type="ARBA" id="ARBA00022475"/>
    </source>
</evidence>
<dbReference type="Gene3D" id="3.40.50.300">
    <property type="entry name" value="P-loop containing nucleotide triphosphate hydrolases"/>
    <property type="match status" value="2"/>
</dbReference>
<dbReference type="Pfam" id="PF00005">
    <property type="entry name" value="ABC_tran"/>
    <property type="match status" value="2"/>
</dbReference>
<dbReference type="GO" id="GO:0005524">
    <property type="term" value="F:ATP binding"/>
    <property type="evidence" value="ECO:0007669"/>
    <property type="project" value="UniProtKB-KW"/>
</dbReference>
<dbReference type="KEGG" id="ral:Rumal_0873"/>
<gene>
    <name evidence="10" type="ordered locus">Rumal_0873</name>
</gene>
<keyword evidence="7" id="KW-1278">Translocase</keyword>
<dbReference type="InterPro" id="IPR050095">
    <property type="entry name" value="ECF_ABC_transporter_ATP-bd"/>
</dbReference>
<evidence type="ECO:0000256" key="3">
    <source>
        <dbReference type="ARBA" id="ARBA00022448"/>
    </source>
</evidence>
<accession>E6UAS1</accession>
<dbReference type="RefSeq" id="WP_013497578.1">
    <property type="nucleotide sequence ID" value="NC_014833.1"/>
</dbReference>
<dbReference type="InterPro" id="IPR017871">
    <property type="entry name" value="ABC_transporter-like_CS"/>
</dbReference>
<dbReference type="InterPro" id="IPR027417">
    <property type="entry name" value="P-loop_NTPase"/>
</dbReference>
<evidence type="ECO:0000313" key="10">
    <source>
        <dbReference type="EMBL" id="ADU21400.1"/>
    </source>
</evidence>
<dbReference type="InterPro" id="IPR003439">
    <property type="entry name" value="ABC_transporter-like_ATP-bd"/>
</dbReference>
<evidence type="ECO:0000259" key="9">
    <source>
        <dbReference type="PROSITE" id="PS50893"/>
    </source>
</evidence>
<keyword evidence="4" id="KW-1003">Cell membrane</keyword>